<evidence type="ECO:0000256" key="3">
    <source>
        <dbReference type="ARBA" id="ARBA00009370"/>
    </source>
</evidence>
<evidence type="ECO:0000256" key="7">
    <source>
        <dbReference type="RuleBase" id="RU003993"/>
    </source>
</evidence>
<comment type="caution">
    <text evidence="10">The sequence shown here is derived from an EMBL/GenBank/DDBJ whole genome shotgun (WGS) entry which is preliminary data.</text>
</comment>
<dbReference type="InterPro" id="IPR019533">
    <property type="entry name" value="Peptidase_S26"/>
</dbReference>
<evidence type="ECO:0000256" key="5">
    <source>
        <dbReference type="ARBA" id="ARBA00022670"/>
    </source>
</evidence>
<evidence type="ECO:0000313" key="11">
    <source>
        <dbReference type="Proteomes" id="UP001314241"/>
    </source>
</evidence>
<gene>
    <name evidence="10" type="ORF">R54876_GBNLAHCA_00346</name>
</gene>
<sequence>MKQLSNWSRLTAYYLKEFVPTILLAVLIGWAIHTFLFTGSRVVGSSMEPTLQNNDYVFIQRQAKIKRGDVVIFDAPKVDPDNQGQKYYVKRVIGLPGDKIRFDKGKLFVNDKAVAQPYLNEEEAYKGTEAAFGDPWDLSSLSKSSSWNKTSQKTTVVPANSYFVLGDHRSVATDSRYFGYVQKKYMRGRVLVPFWNGSKATKQNVNHSRDHFFDK</sequence>
<evidence type="ECO:0000256" key="2">
    <source>
        <dbReference type="ARBA" id="ARBA00004401"/>
    </source>
</evidence>
<comment type="catalytic activity">
    <reaction evidence="1 7">
        <text>Cleavage of hydrophobic, N-terminal signal or leader sequences from secreted and periplasmic proteins.</text>
        <dbReference type="EC" id="3.4.21.89"/>
    </reaction>
</comment>
<dbReference type="PROSITE" id="PS00501">
    <property type="entry name" value="SPASE_I_1"/>
    <property type="match status" value="1"/>
</dbReference>
<dbReference type="CDD" id="cd06530">
    <property type="entry name" value="S26_SPase_I"/>
    <property type="match status" value="1"/>
</dbReference>
<keyword evidence="7" id="KW-0812">Transmembrane</keyword>
<dbReference type="InterPro" id="IPR000223">
    <property type="entry name" value="Pept_S26A_signal_pept_1"/>
</dbReference>
<keyword evidence="7" id="KW-1133">Transmembrane helix</keyword>
<keyword evidence="7" id="KW-0472">Membrane</keyword>
<evidence type="ECO:0000313" key="10">
    <source>
        <dbReference type="EMBL" id="CAK8053787.1"/>
    </source>
</evidence>
<feature type="transmembrane region" description="Helical" evidence="7">
    <location>
        <begin position="18"/>
        <end position="37"/>
    </location>
</feature>
<dbReference type="Gene3D" id="2.10.109.10">
    <property type="entry name" value="Umud Fragment, subunit A"/>
    <property type="match status" value="1"/>
</dbReference>
<name>A0ABP0END3_9LACO</name>
<dbReference type="EMBL" id="CAWVOH010000001">
    <property type="protein sequence ID" value="CAK8053787.1"/>
    <property type="molecule type" value="Genomic_DNA"/>
</dbReference>
<evidence type="ECO:0000256" key="1">
    <source>
        <dbReference type="ARBA" id="ARBA00000677"/>
    </source>
</evidence>
<dbReference type="InterPro" id="IPR036286">
    <property type="entry name" value="LexA/Signal_pep-like_sf"/>
</dbReference>
<keyword evidence="5 7" id="KW-0645">Protease</keyword>
<organism evidence="10 11">
    <name type="scientific">Eupransor demetentiae</name>
    <dbReference type="NCBI Taxonomy" id="3109584"/>
    <lineage>
        <taxon>Bacteria</taxon>
        <taxon>Bacillati</taxon>
        <taxon>Bacillota</taxon>
        <taxon>Bacilli</taxon>
        <taxon>Lactobacillales</taxon>
        <taxon>Lactobacillaceae</taxon>
        <taxon>Eupransor</taxon>
    </lineage>
</organism>
<dbReference type="InterPro" id="IPR019756">
    <property type="entry name" value="Pept_S26A_signal_pept_1_Ser-AS"/>
</dbReference>
<evidence type="ECO:0000256" key="8">
    <source>
        <dbReference type="RuleBase" id="RU362042"/>
    </source>
</evidence>
<feature type="domain" description="Peptidase S26" evidence="9">
    <location>
        <begin position="16"/>
        <end position="195"/>
    </location>
</feature>
<dbReference type="Pfam" id="PF10502">
    <property type="entry name" value="Peptidase_S26"/>
    <property type="match status" value="1"/>
</dbReference>
<dbReference type="SUPFAM" id="SSF51306">
    <property type="entry name" value="LexA/Signal peptidase"/>
    <property type="match status" value="1"/>
</dbReference>
<keyword evidence="6 7" id="KW-0378">Hydrolase</keyword>
<dbReference type="InterPro" id="IPR019757">
    <property type="entry name" value="Pept_S26A_signal_pept_1_Lys-AS"/>
</dbReference>
<comment type="subcellular location">
    <subcellularLocation>
        <location evidence="2">Cell membrane</location>
        <topology evidence="2">Single-pass type II membrane protein</topology>
    </subcellularLocation>
    <subcellularLocation>
        <location evidence="8">Membrane</location>
        <topology evidence="8">Single-pass type II membrane protein</topology>
    </subcellularLocation>
</comment>
<reference evidence="10 11" key="1">
    <citation type="submission" date="2024-01" db="EMBL/GenBank/DDBJ databases">
        <authorList>
            <person name="Botero Cardona J."/>
        </authorList>
    </citation>
    <scope>NUCLEOTIDE SEQUENCE [LARGE SCALE GENOMIC DNA]</scope>
    <source>
        <strain evidence="10 11">LMG 33000</strain>
    </source>
</reference>
<keyword evidence="11" id="KW-1185">Reference proteome</keyword>
<proteinExistence type="inferred from homology"/>
<dbReference type="PROSITE" id="PS00760">
    <property type="entry name" value="SPASE_I_2"/>
    <property type="match status" value="1"/>
</dbReference>
<dbReference type="GO" id="GO:0009003">
    <property type="term" value="F:signal peptidase activity"/>
    <property type="evidence" value="ECO:0007669"/>
    <property type="project" value="UniProtKB-EC"/>
</dbReference>
<dbReference type="Proteomes" id="UP001314241">
    <property type="component" value="Unassembled WGS sequence"/>
</dbReference>
<evidence type="ECO:0000259" key="9">
    <source>
        <dbReference type="Pfam" id="PF10502"/>
    </source>
</evidence>
<protein>
    <recommendedName>
        <fullName evidence="4 7">Signal peptidase I</fullName>
        <ecNumber evidence="4 7">3.4.21.89</ecNumber>
    </recommendedName>
</protein>
<accession>A0ABP0END3</accession>
<evidence type="ECO:0000256" key="4">
    <source>
        <dbReference type="ARBA" id="ARBA00013208"/>
    </source>
</evidence>
<dbReference type="EC" id="3.4.21.89" evidence="4 7"/>
<dbReference type="PRINTS" id="PR00727">
    <property type="entry name" value="LEADERPTASE"/>
</dbReference>
<dbReference type="NCBIfam" id="TIGR02227">
    <property type="entry name" value="sigpep_I_bact"/>
    <property type="match status" value="1"/>
</dbReference>
<dbReference type="PANTHER" id="PTHR43390">
    <property type="entry name" value="SIGNAL PEPTIDASE I"/>
    <property type="match status" value="1"/>
</dbReference>
<dbReference type="PANTHER" id="PTHR43390:SF1">
    <property type="entry name" value="CHLOROPLAST PROCESSING PEPTIDASE"/>
    <property type="match status" value="1"/>
</dbReference>
<evidence type="ECO:0000256" key="6">
    <source>
        <dbReference type="ARBA" id="ARBA00022801"/>
    </source>
</evidence>
<dbReference type="RefSeq" id="WP_349641337.1">
    <property type="nucleotide sequence ID" value="NZ_CAWVOH010000001.1"/>
</dbReference>
<comment type="similarity">
    <text evidence="3 8">Belongs to the peptidase S26 family.</text>
</comment>